<comment type="similarity">
    <text evidence="1 4">Belongs to the universal ribosomal protein uL13 family.</text>
</comment>
<dbReference type="PATRIC" id="fig|1618546.3.peg.253"/>
<sequence>MKTYQPKAKDIKRTWHLFDAKGKVLGRLATEAAKFLIGKHKVIYTPHLDMGDYVVIINAKDIVLTGAKMANKVYQSHSGHPGGFKEVKVQKMMDEMPTRIIEKAIYGMIPTNRLTAKRMARLKVYEGSEHPYENRFLGENK</sequence>
<gene>
    <name evidence="4" type="primary">rplM</name>
    <name evidence="5" type="ORF">US62_C0008G0011</name>
</gene>
<dbReference type="SUPFAM" id="SSF52161">
    <property type="entry name" value="Ribosomal protein L13"/>
    <property type="match status" value="1"/>
</dbReference>
<dbReference type="HAMAP" id="MF_01366">
    <property type="entry name" value="Ribosomal_uL13"/>
    <property type="match status" value="1"/>
</dbReference>
<dbReference type="GO" id="GO:0003735">
    <property type="term" value="F:structural constituent of ribosome"/>
    <property type="evidence" value="ECO:0007669"/>
    <property type="project" value="InterPro"/>
</dbReference>
<proteinExistence type="inferred from homology"/>
<dbReference type="InterPro" id="IPR005823">
    <property type="entry name" value="Ribosomal_uL13_bac-type"/>
</dbReference>
<dbReference type="CDD" id="cd00392">
    <property type="entry name" value="Ribosomal_L13"/>
    <property type="match status" value="1"/>
</dbReference>
<dbReference type="Proteomes" id="UP000034603">
    <property type="component" value="Unassembled WGS sequence"/>
</dbReference>
<evidence type="ECO:0000256" key="1">
    <source>
        <dbReference type="ARBA" id="ARBA00006227"/>
    </source>
</evidence>
<dbReference type="GO" id="GO:0006412">
    <property type="term" value="P:translation"/>
    <property type="evidence" value="ECO:0007669"/>
    <property type="project" value="UniProtKB-UniRule"/>
</dbReference>
<dbReference type="PIRSF" id="PIRSF002181">
    <property type="entry name" value="Ribosomal_L13"/>
    <property type="match status" value="1"/>
</dbReference>
<organism evidence="5 6">
    <name type="scientific">Candidatus Woesebacteria bacterium GW2011_GWA1_37_8</name>
    <dbReference type="NCBI Taxonomy" id="1618546"/>
    <lineage>
        <taxon>Bacteria</taxon>
        <taxon>Candidatus Woeseibacteriota</taxon>
    </lineage>
</organism>
<evidence type="ECO:0000313" key="6">
    <source>
        <dbReference type="Proteomes" id="UP000034603"/>
    </source>
</evidence>
<comment type="caution">
    <text evidence="5">The sequence shown here is derived from an EMBL/GenBank/DDBJ whole genome shotgun (WGS) entry which is preliminary data.</text>
</comment>
<reference evidence="5 6" key="1">
    <citation type="journal article" date="2015" name="Nature">
        <title>rRNA introns, odd ribosomes, and small enigmatic genomes across a large radiation of phyla.</title>
        <authorList>
            <person name="Brown C.T."/>
            <person name="Hug L.A."/>
            <person name="Thomas B.C."/>
            <person name="Sharon I."/>
            <person name="Castelle C.J."/>
            <person name="Singh A."/>
            <person name="Wilkins M.J."/>
            <person name="Williams K.H."/>
            <person name="Banfield J.F."/>
        </authorList>
    </citation>
    <scope>NUCLEOTIDE SEQUENCE [LARGE SCALE GENOMIC DNA]</scope>
</reference>
<name>A0A0G0HU92_9BACT</name>
<evidence type="ECO:0000256" key="2">
    <source>
        <dbReference type="ARBA" id="ARBA00022980"/>
    </source>
</evidence>
<dbReference type="PANTHER" id="PTHR11545:SF2">
    <property type="entry name" value="LARGE RIBOSOMAL SUBUNIT PROTEIN UL13M"/>
    <property type="match status" value="1"/>
</dbReference>
<dbReference type="AlphaFoldDB" id="A0A0G0HU92"/>
<evidence type="ECO:0000256" key="3">
    <source>
        <dbReference type="ARBA" id="ARBA00023274"/>
    </source>
</evidence>
<dbReference type="Gene3D" id="3.90.1180.10">
    <property type="entry name" value="Ribosomal protein L13"/>
    <property type="match status" value="1"/>
</dbReference>
<comment type="function">
    <text evidence="4">This protein is one of the early assembly proteins of the 50S ribosomal subunit, although it is not seen to bind rRNA by itself. It is important during the early stages of 50S assembly.</text>
</comment>
<dbReference type="NCBIfam" id="TIGR01066">
    <property type="entry name" value="rplM_bact"/>
    <property type="match status" value="1"/>
</dbReference>
<dbReference type="GO" id="GO:0003729">
    <property type="term" value="F:mRNA binding"/>
    <property type="evidence" value="ECO:0007669"/>
    <property type="project" value="TreeGrafter"/>
</dbReference>
<dbReference type="EMBL" id="LBTR01000008">
    <property type="protein sequence ID" value="KKQ45857.1"/>
    <property type="molecule type" value="Genomic_DNA"/>
</dbReference>
<accession>A0A0G0HU92</accession>
<keyword evidence="3 4" id="KW-0687">Ribonucleoprotein</keyword>
<comment type="subunit">
    <text evidence="4">Part of the 50S ribosomal subunit.</text>
</comment>
<evidence type="ECO:0000256" key="4">
    <source>
        <dbReference type="HAMAP-Rule" id="MF_01366"/>
    </source>
</evidence>
<dbReference type="GO" id="GO:1990904">
    <property type="term" value="C:ribonucleoprotein complex"/>
    <property type="evidence" value="ECO:0007669"/>
    <property type="project" value="UniProtKB-KW"/>
</dbReference>
<keyword evidence="2 4" id="KW-0689">Ribosomal protein</keyword>
<dbReference type="GO" id="GO:0017148">
    <property type="term" value="P:negative regulation of translation"/>
    <property type="evidence" value="ECO:0007669"/>
    <property type="project" value="TreeGrafter"/>
</dbReference>
<dbReference type="InterPro" id="IPR005822">
    <property type="entry name" value="Ribosomal_uL13"/>
</dbReference>
<dbReference type="GO" id="GO:0005840">
    <property type="term" value="C:ribosome"/>
    <property type="evidence" value="ECO:0007669"/>
    <property type="project" value="UniProtKB-KW"/>
</dbReference>
<evidence type="ECO:0000313" key="5">
    <source>
        <dbReference type="EMBL" id="KKQ45857.1"/>
    </source>
</evidence>
<protein>
    <recommendedName>
        <fullName evidence="4">Large ribosomal subunit protein uL13</fullName>
    </recommendedName>
</protein>
<dbReference type="PANTHER" id="PTHR11545">
    <property type="entry name" value="RIBOSOMAL PROTEIN L13"/>
    <property type="match status" value="1"/>
</dbReference>
<dbReference type="Pfam" id="PF00572">
    <property type="entry name" value="Ribosomal_L13"/>
    <property type="match status" value="1"/>
</dbReference>
<dbReference type="InterPro" id="IPR036899">
    <property type="entry name" value="Ribosomal_uL13_sf"/>
</dbReference>